<dbReference type="EMBL" id="BK033130">
    <property type="protein sequence ID" value="DAE46927.1"/>
    <property type="molecule type" value="Genomic_DNA"/>
</dbReference>
<reference evidence="1" key="1">
    <citation type="journal article" date="2021" name="Proc. Natl. Acad. Sci. U.S.A.">
        <title>A Catalog of Tens of Thousands of Viruses from Human Metagenomes Reveals Hidden Associations with Chronic Diseases.</title>
        <authorList>
            <person name="Tisza M.J."/>
            <person name="Buck C.B."/>
        </authorList>
    </citation>
    <scope>NUCLEOTIDE SEQUENCE</scope>
    <source>
        <strain evidence="1">CtuoI59</strain>
    </source>
</reference>
<proteinExistence type="predicted"/>
<evidence type="ECO:0000313" key="1">
    <source>
        <dbReference type="EMBL" id="DAE46927.1"/>
    </source>
</evidence>
<protein>
    <submittedName>
        <fullName evidence="1">Uncharacterized protein</fullName>
    </submittedName>
</protein>
<name>A0A8S5RRI6_9CAUD</name>
<accession>A0A8S5RRI6</accession>
<sequence>MHTMPQRITLALLFVKEAPKILLTATVAII</sequence>
<organism evidence="1">
    <name type="scientific">Ackermannviridae sp</name>
    <dbReference type="NCBI Taxonomy" id="2831612"/>
    <lineage>
        <taxon>Viruses</taxon>
        <taxon>Duplodnaviria</taxon>
        <taxon>Heunggongvirae</taxon>
        <taxon>Uroviricota</taxon>
        <taxon>Caudoviricetes</taxon>
        <taxon>Pantevenvirales</taxon>
        <taxon>Ackermannviridae</taxon>
    </lineage>
</organism>